<keyword evidence="3" id="KW-1185">Reference proteome</keyword>
<reference evidence="3" key="1">
    <citation type="journal article" date="2019" name="Int. J. Syst. Evol. Microbiol.">
        <title>The Global Catalogue of Microorganisms (GCM) 10K type strain sequencing project: providing services to taxonomists for standard genome sequencing and annotation.</title>
        <authorList>
            <consortium name="The Broad Institute Genomics Platform"/>
            <consortium name="The Broad Institute Genome Sequencing Center for Infectious Disease"/>
            <person name="Wu L."/>
            <person name="Ma J."/>
        </authorList>
    </citation>
    <scope>NUCLEOTIDE SEQUENCE [LARGE SCALE GENOMIC DNA]</scope>
    <source>
        <strain evidence="3">CGMCC 4.1530</strain>
    </source>
</reference>
<sequence length="89" mass="10077">MKIEIDGKYVITGDQNQFFLNEKKLVKEGKNAGQEALSVVGYYPKLSWLINSLIVRDIRTSDIDSLQAIQERINEIGRQCEAAFEGETV</sequence>
<name>A0ABW1VRK7_9GAMM</name>
<accession>A0ABW1VRK7</accession>
<dbReference type="EMBL" id="JBHSUC010000012">
    <property type="protein sequence ID" value="MFC6362507.1"/>
    <property type="molecule type" value="Genomic_DNA"/>
</dbReference>
<dbReference type="Pfam" id="PF17399">
    <property type="entry name" value="DUF5405"/>
    <property type="match status" value="1"/>
</dbReference>
<organism evidence="2 3">
    <name type="scientific">Tatumella punctata</name>
    <dbReference type="NCBI Taxonomy" id="399969"/>
    <lineage>
        <taxon>Bacteria</taxon>
        <taxon>Pseudomonadati</taxon>
        <taxon>Pseudomonadota</taxon>
        <taxon>Gammaproteobacteria</taxon>
        <taxon>Enterobacterales</taxon>
        <taxon>Erwiniaceae</taxon>
        <taxon>Tatumella</taxon>
    </lineage>
</organism>
<evidence type="ECO:0000313" key="2">
    <source>
        <dbReference type="EMBL" id="MFC6362507.1"/>
    </source>
</evidence>
<comment type="caution">
    <text evidence="2">The sequence shown here is derived from an EMBL/GenBank/DDBJ whole genome shotgun (WGS) entry which is preliminary data.</text>
</comment>
<gene>
    <name evidence="2" type="ORF">ACFP73_10425</name>
</gene>
<dbReference type="InterPro" id="IPR035404">
    <property type="entry name" value="DUF5405"/>
</dbReference>
<protein>
    <submittedName>
        <fullName evidence="2">DUF5405 family protein</fullName>
    </submittedName>
</protein>
<dbReference type="RefSeq" id="WP_343877973.1">
    <property type="nucleotide sequence ID" value="NZ_BAAAFW010000093.1"/>
</dbReference>
<evidence type="ECO:0000313" key="3">
    <source>
        <dbReference type="Proteomes" id="UP001596215"/>
    </source>
</evidence>
<feature type="domain" description="DUF5405" evidence="1">
    <location>
        <begin position="5"/>
        <end position="85"/>
    </location>
</feature>
<proteinExistence type="predicted"/>
<evidence type="ECO:0000259" key="1">
    <source>
        <dbReference type="Pfam" id="PF17399"/>
    </source>
</evidence>
<dbReference type="Proteomes" id="UP001596215">
    <property type="component" value="Unassembled WGS sequence"/>
</dbReference>